<evidence type="ECO:0000313" key="3">
    <source>
        <dbReference type="Proteomes" id="UP000327085"/>
    </source>
</evidence>
<dbReference type="InParanoid" id="A0A5E4FHA1"/>
<keyword evidence="1" id="KW-1133">Transmembrane helix</keyword>
<organism evidence="2 3">
    <name type="scientific">Prunus dulcis</name>
    <name type="common">Almond</name>
    <name type="synonym">Amygdalus dulcis</name>
    <dbReference type="NCBI Taxonomy" id="3755"/>
    <lineage>
        <taxon>Eukaryota</taxon>
        <taxon>Viridiplantae</taxon>
        <taxon>Streptophyta</taxon>
        <taxon>Embryophyta</taxon>
        <taxon>Tracheophyta</taxon>
        <taxon>Spermatophyta</taxon>
        <taxon>Magnoliopsida</taxon>
        <taxon>eudicotyledons</taxon>
        <taxon>Gunneridae</taxon>
        <taxon>Pentapetalae</taxon>
        <taxon>rosids</taxon>
        <taxon>fabids</taxon>
        <taxon>Rosales</taxon>
        <taxon>Rosaceae</taxon>
        <taxon>Amygdaloideae</taxon>
        <taxon>Amygdaleae</taxon>
        <taxon>Prunus</taxon>
    </lineage>
</organism>
<gene>
    <name evidence="2" type="ORF">ALMOND_2B032252</name>
</gene>
<dbReference type="Proteomes" id="UP000327085">
    <property type="component" value="Chromosome 2"/>
</dbReference>
<keyword evidence="1" id="KW-0472">Membrane</keyword>
<dbReference type="AlphaFoldDB" id="A0A5E4FHA1"/>
<protein>
    <submittedName>
        <fullName evidence="2">Uncharacterized protein</fullName>
    </submittedName>
</protein>
<sequence length="162" mass="19214">MANVIISMWFPQGYAHLTRNTGTGVKDAKHMSGPSLEMKYSWFIVLMVLSKLWILFSLMRIFRMTYLDYQCMRFELLPSQFWLKSYYPRIFACQVMTYLDYQCMRFELLPSQFWLKSYHPKIFACQIEDKNPILMATNLKEVSTGLWQEVILSEIEAILSTS</sequence>
<evidence type="ECO:0000256" key="1">
    <source>
        <dbReference type="SAM" id="Phobius"/>
    </source>
</evidence>
<accession>A0A5E4FHA1</accession>
<name>A0A5E4FHA1_PRUDU</name>
<proteinExistence type="predicted"/>
<dbReference type="Gramene" id="VVA27337">
    <property type="protein sequence ID" value="VVA27337"/>
    <property type="gene ID" value="Prudul26B032252"/>
</dbReference>
<reference evidence="3" key="1">
    <citation type="journal article" date="2020" name="Plant J.">
        <title>Transposons played a major role in the diversification between the closely related almond and peach genomes: results from the almond genome sequence.</title>
        <authorList>
            <person name="Alioto T."/>
            <person name="Alexiou K.G."/>
            <person name="Bardil A."/>
            <person name="Barteri F."/>
            <person name="Castanera R."/>
            <person name="Cruz F."/>
            <person name="Dhingra A."/>
            <person name="Duval H."/>
            <person name="Fernandez I Marti A."/>
            <person name="Frias L."/>
            <person name="Galan B."/>
            <person name="Garcia J.L."/>
            <person name="Howad W."/>
            <person name="Gomez-Garrido J."/>
            <person name="Gut M."/>
            <person name="Julca I."/>
            <person name="Morata J."/>
            <person name="Puigdomenech P."/>
            <person name="Ribeca P."/>
            <person name="Rubio Cabetas M.J."/>
            <person name="Vlasova A."/>
            <person name="Wirthensohn M."/>
            <person name="Garcia-Mas J."/>
            <person name="Gabaldon T."/>
            <person name="Casacuberta J.M."/>
            <person name="Arus P."/>
        </authorList>
    </citation>
    <scope>NUCLEOTIDE SEQUENCE [LARGE SCALE GENOMIC DNA]</scope>
    <source>
        <strain evidence="3">cv. Texas</strain>
    </source>
</reference>
<dbReference type="EMBL" id="CABIKO010000120">
    <property type="protein sequence ID" value="VVA27337.1"/>
    <property type="molecule type" value="Genomic_DNA"/>
</dbReference>
<evidence type="ECO:0000313" key="2">
    <source>
        <dbReference type="EMBL" id="VVA27337.1"/>
    </source>
</evidence>
<keyword evidence="1" id="KW-0812">Transmembrane</keyword>
<feature type="transmembrane region" description="Helical" evidence="1">
    <location>
        <begin position="40"/>
        <end position="62"/>
    </location>
</feature>